<dbReference type="EMBL" id="FWWT01000031">
    <property type="protein sequence ID" value="SMB96729.1"/>
    <property type="molecule type" value="Genomic_DNA"/>
</dbReference>
<keyword evidence="2" id="KW-1185">Reference proteome</keyword>
<proteinExistence type="predicted"/>
<evidence type="ECO:0000313" key="2">
    <source>
        <dbReference type="Proteomes" id="UP000192731"/>
    </source>
</evidence>
<evidence type="ECO:0008006" key="3">
    <source>
        <dbReference type="Google" id="ProtNLM"/>
    </source>
</evidence>
<protein>
    <recommendedName>
        <fullName evidence="3">Transposase (putative) YhgA-like domain-containing protein</fullName>
    </recommendedName>
</protein>
<gene>
    <name evidence="1" type="ORF">SAMN00017405_2409</name>
</gene>
<evidence type="ECO:0000313" key="1">
    <source>
        <dbReference type="EMBL" id="SMB96729.1"/>
    </source>
</evidence>
<name>A0A1W1VTP5_DESTI</name>
<reference evidence="1 2" key="1">
    <citation type="submission" date="2017-04" db="EMBL/GenBank/DDBJ databases">
        <authorList>
            <person name="Afonso C.L."/>
            <person name="Miller P.J."/>
            <person name="Scott M.A."/>
            <person name="Spackman E."/>
            <person name="Goraichik I."/>
            <person name="Dimitrov K.M."/>
            <person name="Suarez D.L."/>
            <person name="Swayne D.E."/>
        </authorList>
    </citation>
    <scope>NUCLEOTIDE SEQUENCE [LARGE SCALE GENOMIC DNA]</scope>
    <source>
        <strain evidence="1 2">DSM 11270</strain>
    </source>
</reference>
<dbReference type="AlphaFoldDB" id="A0A1W1VTP5"/>
<organism evidence="1 2">
    <name type="scientific">Desulfonispora thiosulfatigenes DSM 11270</name>
    <dbReference type="NCBI Taxonomy" id="656914"/>
    <lineage>
        <taxon>Bacteria</taxon>
        <taxon>Bacillati</taxon>
        <taxon>Bacillota</taxon>
        <taxon>Clostridia</taxon>
        <taxon>Eubacteriales</taxon>
        <taxon>Peptococcaceae</taxon>
        <taxon>Desulfonispora</taxon>
    </lineage>
</organism>
<accession>A0A1W1VTP5</accession>
<sequence length="139" mass="16073">MMLKAFKYAFEENLEVVLRVFLLAIKEAEKEESLDTLIYYGEIYLKYIELTNSQLKEEDIREEIRKLDGKGDVTMGILEQIEERGIKKGIQKGIQKGIKEGKIKTAKNSLKLGIPLEQVAQISELTLEEVKKIKRELEK</sequence>
<dbReference type="Proteomes" id="UP000192731">
    <property type="component" value="Unassembled WGS sequence"/>
</dbReference>